<dbReference type="GO" id="GO:0052689">
    <property type="term" value="F:carboxylic ester hydrolase activity"/>
    <property type="evidence" value="ECO:0007669"/>
    <property type="project" value="UniProtKB-KW"/>
</dbReference>
<sequence>MIRIVILVLGVTVSLAAAFAQPARTCESLKSLTLTDATIILAESVPTGAFQPPDGQAPAQAGRGGPVAPPVELPAHCRIALVLTPSADSHIESEVWLPDMDWNGKFEEVGNGGFNGNIVYPAMAAALQEGYATASTDGGHKGGSASFALGHPEKIVDFGYRGIHETALKAKSLIGAYYGRSPRLSYWNGCSTGGRQGLKEAQRFPEDFDGIVAGAPANYETHLHAWTVAVGMAAIKGDQNILPASLMPAIHRAVLASCDSADGLHDGLLNDPRKCAFDPSTLLCRGAANENCLTADQVEAVKKLYAPLKTKAGELIFPSFEPGSELGWPIMVSAKAPNAIGQDTFRYLTYGDPNWDWRTFDPDRDTAAADQKDNGIINAIDPELFKFKARGGKLLM</sequence>
<evidence type="ECO:0000256" key="3">
    <source>
        <dbReference type="ARBA" id="ARBA00022723"/>
    </source>
</evidence>
<dbReference type="InterPro" id="IPR029058">
    <property type="entry name" value="AB_hydrolase_fold"/>
</dbReference>
<evidence type="ECO:0000313" key="10">
    <source>
        <dbReference type="Proteomes" id="UP000567293"/>
    </source>
</evidence>
<keyword evidence="2" id="KW-0719">Serine esterase</keyword>
<dbReference type="EMBL" id="JACDQQ010002036">
    <property type="protein sequence ID" value="MBA0087500.1"/>
    <property type="molecule type" value="Genomic_DNA"/>
</dbReference>
<keyword evidence="7" id="KW-1015">Disulfide bond</keyword>
<evidence type="ECO:0000256" key="2">
    <source>
        <dbReference type="ARBA" id="ARBA00022487"/>
    </source>
</evidence>
<dbReference type="PANTHER" id="PTHR33938">
    <property type="entry name" value="FERULOYL ESTERASE B-RELATED"/>
    <property type="match status" value="1"/>
</dbReference>
<feature type="signal peptide" evidence="8">
    <location>
        <begin position="1"/>
        <end position="20"/>
    </location>
</feature>
<evidence type="ECO:0000256" key="4">
    <source>
        <dbReference type="ARBA" id="ARBA00022729"/>
    </source>
</evidence>
<evidence type="ECO:0000256" key="1">
    <source>
        <dbReference type="ARBA" id="ARBA00006249"/>
    </source>
</evidence>
<evidence type="ECO:0000256" key="8">
    <source>
        <dbReference type="SAM" id="SignalP"/>
    </source>
</evidence>
<evidence type="ECO:0000313" key="9">
    <source>
        <dbReference type="EMBL" id="MBA0087500.1"/>
    </source>
</evidence>
<keyword evidence="3" id="KW-0479">Metal-binding</keyword>
<comment type="caution">
    <text evidence="9">The sequence shown here is derived from an EMBL/GenBank/DDBJ whole genome shotgun (WGS) entry which is preliminary data.</text>
</comment>
<dbReference type="Pfam" id="PF07519">
    <property type="entry name" value="Tannase"/>
    <property type="match status" value="1"/>
</dbReference>
<evidence type="ECO:0000256" key="7">
    <source>
        <dbReference type="ARBA" id="ARBA00023157"/>
    </source>
</evidence>
<reference evidence="9" key="1">
    <citation type="submission" date="2020-06" db="EMBL/GenBank/DDBJ databases">
        <title>Legume-microbial interactions unlock mineral nutrients during tropical forest succession.</title>
        <authorList>
            <person name="Epihov D.Z."/>
        </authorList>
    </citation>
    <scope>NUCLEOTIDE SEQUENCE [LARGE SCALE GENOMIC DNA]</scope>
    <source>
        <strain evidence="9">Pan2503</strain>
    </source>
</reference>
<comment type="similarity">
    <text evidence="1">Belongs to the tannase family.</text>
</comment>
<keyword evidence="4 8" id="KW-0732">Signal</keyword>
<keyword evidence="10" id="KW-1185">Reference proteome</keyword>
<gene>
    <name evidence="9" type="ORF">HRJ53_21145</name>
</gene>
<dbReference type="InterPro" id="IPR011118">
    <property type="entry name" value="Tannase/feruloyl_esterase"/>
</dbReference>
<feature type="non-terminal residue" evidence="9">
    <location>
        <position position="396"/>
    </location>
</feature>
<organism evidence="9 10">
    <name type="scientific">Candidatus Acidiferrum panamense</name>
    <dbReference type="NCBI Taxonomy" id="2741543"/>
    <lineage>
        <taxon>Bacteria</taxon>
        <taxon>Pseudomonadati</taxon>
        <taxon>Acidobacteriota</taxon>
        <taxon>Terriglobia</taxon>
        <taxon>Candidatus Acidiferrales</taxon>
        <taxon>Candidatus Acidiferrum</taxon>
    </lineage>
</organism>
<dbReference type="SUPFAM" id="SSF53474">
    <property type="entry name" value="alpha/beta-Hydrolases"/>
    <property type="match status" value="1"/>
</dbReference>
<protein>
    <submittedName>
        <fullName evidence="9">Tannase/feruloyl esterase family alpha/beta hydrolase</fullName>
    </submittedName>
</protein>
<dbReference type="GO" id="GO:0046872">
    <property type="term" value="F:metal ion binding"/>
    <property type="evidence" value="ECO:0007669"/>
    <property type="project" value="UniProtKB-KW"/>
</dbReference>
<dbReference type="AlphaFoldDB" id="A0A7V8NU09"/>
<name>A0A7V8NU09_9BACT</name>
<accession>A0A7V8NU09</accession>
<evidence type="ECO:0000256" key="5">
    <source>
        <dbReference type="ARBA" id="ARBA00022801"/>
    </source>
</evidence>
<keyword evidence="5 9" id="KW-0378">Hydrolase</keyword>
<keyword evidence="6" id="KW-0106">Calcium</keyword>
<evidence type="ECO:0000256" key="6">
    <source>
        <dbReference type="ARBA" id="ARBA00022837"/>
    </source>
</evidence>
<feature type="chain" id="PRO_5030672700" evidence="8">
    <location>
        <begin position="21"/>
        <end position="396"/>
    </location>
</feature>
<dbReference type="Proteomes" id="UP000567293">
    <property type="component" value="Unassembled WGS sequence"/>
</dbReference>
<proteinExistence type="inferred from homology"/>
<dbReference type="PANTHER" id="PTHR33938:SF15">
    <property type="entry name" value="FERULOYL ESTERASE B-RELATED"/>
    <property type="match status" value="1"/>
</dbReference>